<dbReference type="PIRSF" id="PIRSF029172">
    <property type="entry name" value="UCP029172_ABC_sbc_YnjB"/>
    <property type="match status" value="1"/>
</dbReference>
<name>A0ABP3UQ06_9CLOT</name>
<evidence type="ECO:0000313" key="2">
    <source>
        <dbReference type="EMBL" id="GAA0738085.1"/>
    </source>
</evidence>
<dbReference type="InterPro" id="IPR027020">
    <property type="entry name" value="YnjB"/>
</dbReference>
<dbReference type="NCBIfam" id="NF008633">
    <property type="entry name" value="PRK11622.1"/>
    <property type="match status" value="1"/>
</dbReference>
<dbReference type="Gene3D" id="3.40.190.10">
    <property type="entry name" value="Periplasmic binding protein-like II"/>
    <property type="match status" value="2"/>
</dbReference>
<organism evidence="2 3">
    <name type="scientific">Clostridium oceanicum</name>
    <dbReference type="NCBI Taxonomy" id="1543"/>
    <lineage>
        <taxon>Bacteria</taxon>
        <taxon>Bacillati</taxon>
        <taxon>Bacillota</taxon>
        <taxon>Clostridia</taxon>
        <taxon>Eubacteriales</taxon>
        <taxon>Clostridiaceae</taxon>
        <taxon>Clostridium</taxon>
    </lineage>
</organism>
<dbReference type="SUPFAM" id="SSF53850">
    <property type="entry name" value="Periplasmic binding protein-like II"/>
    <property type="match status" value="1"/>
</dbReference>
<proteinExistence type="predicted"/>
<evidence type="ECO:0000313" key="3">
    <source>
        <dbReference type="Proteomes" id="UP001501510"/>
    </source>
</evidence>
<dbReference type="InterPro" id="IPR006059">
    <property type="entry name" value="SBP"/>
</dbReference>
<accession>A0ABP3UQ06</accession>
<dbReference type="PANTHER" id="PTHR42779:SF1">
    <property type="entry name" value="PROTEIN YNJB"/>
    <property type="match status" value="1"/>
</dbReference>
<dbReference type="EMBL" id="BAAACG010000008">
    <property type="protein sequence ID" value="GAA0738085.1"/>
    <property type="molecule type" value="Genomic_DNA"/>
</dbReference>
<sequence length="412" mass="46865">MKKIVSIIISLILVLSFTACGSKSKENASANLLDKDWNYILEKAKGTAVNFYGFGGNEATNRWLDGAFTNKLKEKYNIKFKRVPMDIEDIINKLSGEKQAESNDGSIDIVWINGENFYTAKNSKLLFGPFDEKLPNYNKYIDKNAEDMKNDFGLSTEGYEAPFGRAEFVMAYDKSKIKNFPKNHEELFQLIKSNKGKFTYPAPPDFTGSAFVRNIIYDVVGYEKLKDLDADKEKIEKTIKPAIDYLKKIKPYLWKEGETYPSTAAMIENMYSDKQIINTMTYHPNSIVEKINNGQYTKTTKAYLFDKGNIGNTNFLAIPFNSTNKVGAMVAINEMLSFEMQKSKYDSKIWGDLPVFDNNKLSDKEKKEIKSINAGDGSIPQSTLQKNRLPELKAEIIPIIEKIWLENIPGED</sequence>
<reference evidence="3" key="1">
    <citation type="journal article" date="2019" name="Int. J. Syst. Evol. Microbiol.">
        <title>The Global Catalogue of Microorganisms (GCM) 10K type strain sequencing project: providing services to taxonomists for standard genome sequencing and annotation.</title>
        <authorList>
            <consortium name="The Broad Institute Genomics Platform"/>
            <consortium name="The Broad Institute Genome Sequencing Center for Infectious Disease"/>
            <person name="Wu L."/>
            <person name="Ma J."/>
        </authorList>
    </citation>
    <scope>NUCLEOTIDE SEQUENCE [LARGE SCALE GENOMIC DNA]</scope>
    <source>
        <strain evidence="3">JCM 1407</strain>
    </source>
</reference>
<feature type="signal peptide" evidence="1">
    <location>
        <begin position="1"/>
        <end position="21"/>
    </location>
</feature>
<dbReference type="PROSITE" id="PS51257">
    <property type="entry name" value="PROKAR_LIPOPROTEIN"/>
    <property type="match status" value="1"/>
</dbReference>
<keyword evidence="3" id="KW-1185">Reference proteome</keyword>
<keyword evidence="1" id="KW-0732">Signal</keyword>
<dbReference type="RefSeq" id="WP_343760449.1">
    <property type="nucleotide sequence ID" value="NZ_BAAACG010000008.1"/>
</dbReference>
<comment type="caution">
    <text evidence="2">The sequence shown here is derived from an EMBL/GenBank/DDBJ whole genome shotgun (WGS) entry which is preliminary data.</text>
</comment>
<gene>
    <name evidence="2" type="ORF">GCM10008906_15060</name>
</gene>
<evidence type="ECO:0000256" key="1">
    <source>
        <dbReference type="SAM" id="SignalP"/>
    </source>
</evidence>
<dbReference type="Proteomes" id="UP001501510">
    <property type="component" value="Unassembled WGS sequence"/>
</dbReference>
<dbReference type="Pfam" id="PF13416">
    <property type="entry name" value="SBP_bac_8"/>
    <property type="match status" value="1"/>
</dbReference>
<dbReference type="PANTHER" id="PTHR42779">
    <property type="entry name" value="PROTEIN YNJB"/>
    <property type="match status" value="1"/>
</dbReference>
<feature type="chain" id="PRO_5046811688" evidence="1">
    <location>
        <begin position="22"/>
        <end position="412"/>
    </location>
</feature>
<protein>
    <submittedName>
        <fullName evidence="2">ABC transporter substrate-binding protein</fullName>
    </submittedName>
</protein>